<feature type="chain" id="PRO_5045669724" evidence="1">
    <location>
        <begin position="32"/>
        <end position="176"/>
    </location>
</feature>
<evidence type="ECO:0000313" key="4">
    <source>
        <dbReference type="Proteomes" id="UP001374893"/>
    </source>
</evidence>
<protein>
    <submittedName>
        <fullName evidence="3">Thiol:disulfide interchange protein</fullName>
    </submittedName>
</protein>
<dbReference type="InterPro" id="IPR050553">
    <property type="entry name" value="Thioredoxin_ResA/DsbE_sf"/>
</dbReference>
<evidence type="ECO:0000259" key="2">
    <source>
        <dbReference type="PROSITE" id="PS51352"/>
    </source>
</evidence>
<gene>
    <name evidence="3" type="ORF">HAHE_20910</name>
</gene>
<dbReference type="EMBL" id="AP024702">
    <property type="protein sequence ID" value="BCX48183.1"/>
    <property type="molecule type" value="Genomic_DNA"/>
</dbReference>
<keyword evidence="4" id="KW-1185">Reference proteome</keyword>
<evidence type="ECO:0000313" key="3">
    <source>
        <dbReference type="EMBL" id="BCX48183.1"/>
    </source>
</evidence>
<dbReference type="InterPro" id="IPR013766">
    <property type="entry name" value="Thioredoxin_domain"/>
</dbReference>
<feature type="domain" description="Thioredoxin" evidence="2">
    <location>
        <begin position="32"/>
        <end position="175"/>
    </location>
</feature>
<name>A0ABN6H3N4_9BACT</name>
<reference evidence="3 4" key="1">
    <citation type="submission" date="2021-06" db="EMBL/GenBank/DDBJ databases">
        <title>Complete genome of Haloferula helveola possessing various polysaccharide degrading enzymes.</title>
        <authorList>
            <person name="Takami H."/>
            <person name="Huang C."/>
            <person name="Hamasaki K."/>
        </authorList>
    </citation>
    <scope>NUCLEOTIDE SEQUENCE [LARGE SCALE GENOMIC DNA]</scope>
    <source>
        <strain evidence="3 4">CN-1</strain>
    </source>
</reference>
<dbReference type="Pfam" id="PF08534">
    <property type="entry name" value="Redoxin"/>
    <property type="match status" value="1"/>
</dbReference>
<dbReference type="CDD" id="cd02966">
    <property type="entry name" value="TlpA_like_family"/>
    <property type="match status" value="1"/>
</dbReference>
<dbReference type="PROSITE" id="PS51352">
    <property type="entry name" value="THIOREDOXIN_2"/>
    <property type="match status" value="1"/>
</dbReference>
<dbReference type="SUPFAM" id="SSF52833">
    <property type="entry name" value="Thioredoxin-like"/>
    <property type="match status" value="1"/>
</dbReference>
<keyword evidence="1" id="KW-0732">Signal</keyword>
<sequence>MDEKDAVRRFSHCMKAAAFLVLAALALPLSAKDKETKVPDASVSQVRWGQVVNEVEFDASSLEGKVVVVEEWGVNCPPCIASLPDMARLAKRYDSKGLAVIGFEVQGGDKETINKLLKKARVKYPVMTGGMVPVSTGGIPHALVFDHTGKLVWHGHPANDDFEDAVKDALRAMPKL</sequence>
<dbReference type="Gene3D" id="3.40.30.10">
    <property type="entry name" value="Glutaredoxin"/>
    <property type="match status" value="1"/>
</dbReference>
<organism evidence="3 4">
    <name type="scientific">Haloferula helveola</name>
    <dbReference type="NCBI Taxonomy" id="490095"/>
    <lineage>
        <taxon>Bacteria</taxon>
        <taxon>Pseudomonadati</taxon>
        <taxon>Verrucomicrobiota</taxon>
        <taxon>Verrucomicrobiia</taxon>
        <taxon>Verrucomicrobiales</taxon>
        <taxon>Verrucomicrobiaceae</taxon>
        <taxon>Haloferula</taxon>
    </lineage>
</organism>
<dbReference type="Proteomes" id="UP001374893">
    <property type="component" value="Chromosome"/>
</dbReference>
<dbReference type="InterPro" id="IPR013740">
    <property type="entry name" value="Redoxin"/>
</dbReference>
<dbReference type="PANTHER" id="PTHR42852:SF18">
    <property type="entry name" value="CHROMOSOME UNDETERMINED SCAFFOLD_47, WHOLE GENOME SHOTGUN SEQUENCE"/>
    <property type="match status" value="1"/>
</dbReference>
<dbReference type="PANTHER" id="PTHR42852">
    <property type="entry name" value="THIOL:DISULFIDE INTERCHANGE PROTEIN DSBE"/>
    <property type="match status" value="1"/>
</dbReference>
<evidence type="ECO:0000256" key="1">
    <source>
        <dbReference type="SAM" id="SignalP"/>
    </source>
</evidence>
<accession>A0ABN6H3N4</accession>
<proteinExistence type="predicted"/>
<dbReference type="InterPro" id="IPR036249">
    <property type="entry name" value="Thioredoxin-like_sf"/>
</dbReference>
<feature type="signal peptide" evidence="1">
    <location>
        <begin position="1"/>
        <end position="31"/>
    </location>
</feature>